<protein>
    <recommendedName>
        <fullName evidence="3">Secreted protein</fullName>
    </recommendedName>
</protein>
<dbReference type="RefSeq" id="WP_202830210.1">
    <property type="nucleotide sequence ID" value="NZ_JAETWB010000001.1"/>
</dbReference>
<accession>A0ABS1TXB4</accession>
<dbReference type="Pfam" id="PF22011">
    <property type="entry name" value="DUF6931"/>
    <property type="match status" value="1"/>
</dbReference>
<evidence type="ECO:0000313" key="1">
    <source>
        <dbReference type="EMBL" id="MBL6077074.1"/>
    </source>
</evidence>
<evidence type="ECO:0000313" key="2">
    <source>
        <dbReference type="Proteomes" id="UP000660885"/>
    </source>
</evidence>
<name>A0ABS1TXB4_9PROT</name>
<keyword evidence="2" id="KW-1185">Reference proteome</keyword>
<dbReference type="Proteomes" id="UP000660885">
    <property type="component" value="Unassembled WGS sequence"/>
</dbReference>
<dbReference type="InterPro" id="IPR053855">
    <property type="entry name" value="DUF6931"/>
</dbReference>
<comment type="caution">
    <text evidence="1">The sequence shown here is derived from an EMBL/GenBank/DDBJ whole genome shotgun (WGS) entry which is preliminary data.</text>
</comment>
<proteinExistence type="predicted"/>
<organism evidence="1 2">
    <name type="scientific">Belnapia arida</name>
    <dbReference type="NCBI Taxonomy" id="2804533"/>
    <lineage>
        <taxon>Bacteria</taxon>
        <taxon>Pseudomonadati</taxon>
        <taxon>Pseudomonadota</taxon>
        <taxon>Alphaproteobacteria</taxon>
        <taxon>Acetobacterales</taxon>
        <taxon>Roseomonadaceae</taxon>
        <taxon>Belnapia</taxon>
    </lineage>
</organism>
<gene>
    <name evidence="1" type="ORF">JMJ56_03585</name>
</gene>
<evidence type="ECO:0008006" key="3">
    <source>
        <dbReference type="Google" id="ProtNLM"/>
    </source>
</evidence>
<dbReference type="EMBL" id="JAETWB010000001">
    <property type="protein sequence ID" value="MBL6077074.1"/>
    <property type="molecule type" value="Genomic_DNA"/>
</dbReference>
<reference evidence="1 2" key="1">
    <citation type="submission" date="2021-01" db="EMBL/GenBank/DDBJ databases">
        <title>Belnapia mucosa sp. nov. and Belnapia arida sp. nov., isolated from the Tabernas Desert (Almeria, Spain).</title>
        <authorList>
            <person name="Molina-Menor E."/>
            <person name="Vidal-Verdu A."/>
            <person name="Calonge A."/>
            <person name="Satari L."/>
            <person name="Pereto J."/>
            <person name="Porcar M."/>
        </authorList>
    </citation>
    <scope>NUCLEOTIDE SEQUENCE [LARGE SCALE GENOMIC DNA]</scope>
    <source>
        <strain evidence="1 2">T18</strain>
    </source>
</reference>
<sequence length="198" mass="20502">MSTARPASKLLVALSPLLPRLELDAEGSALLAGLADAEAALARLEGAGRMTEALRLLAHALPKREAVWWACMCARAVPDPAARAEDAQALDAAEAWVRRPDEAARRAAMAAAERAAFRSTEAWAAVGAFWSGGSMSPEGQPVVPPAEHLTGVAIAGAVVLATVRTAPERAPVRYPRFIASARDIGTGGAGRLPPEGEG</sequence>